<dbReference type="STRING" id="1236989.JCM15548_14266"/>
<dbReference type="Pfam" id="PF13495">
    <property type="entry name" value="Phage_int_SAM_4"/>
    <property type="match status" value="2"/>
</dbReference>
<name>A0A0E9M296_9BACT</name>
<dbReference type="PROSITE" id="PS51898">
    <property type="entry name" value="TYR_RECOMBINASE"/>
    <property type="match status" value="1"/>
</dbReference>
<dbReference type="Proteomes" id="UP000032900">
    <property type="component" value="Unassembled WGS sequence"/>
</dbReference>
<dbReference type="Gene3D" id="1.10.443.10">
    <property type="entry name" value="Intergrase catalytic core"/>
    <property type="match status" value="1"/>
</dbReference>
<dbReference type="InterPro" id="IPR011010">
    <property type="entry name" value="DNA_brk_join_enz"/>
</dbReference>
<proteinExistence type="inferred from homology"/>
<dbReference type="EMBL" id="BAZW01000066">
    <property type="protein sequence ID" value="GAO31862.1"/>
    <property type="molecule type" value="Genomic_DNA"/>
</dbReference>
<dbReference type="GO" id="GO:0003677">
    <property type="term" value="F:DNA binding"/>
    <property type="evidence" value="ECO:0007669"/>
    <property type="project" value="UniProtKB-UniRule"/>
</dbReference>
<dbReference type="AlphaFoldDB" id="A0A0E9M296"/>
<feature type="domain" description="Tyr recombinase" evidence="6">
    <location>
        <begin position="494"/>
        <end position="667"/>
    </location>
</feature>
<dbReference type="InterPro" id="IPR044068">
    <property type="entry name" value="CB"/>
</dbReference>
<evidence type="ECO:0000256" key="5">
    <source>
        <dbReference type="PROSITE-ProRule" id="PRU01248"/>
    </source>
</evidence>
<accession>A0A0E9M296</accession>
<dbReference type="RefSeq" id="WP_062128234.1">
    <property type="nucleotide sequence ID" value="NZ_BAZW01000066.1"/>
</dbReference>
<gene>
    <name evidence="8" type="ORF">JCM15548_14266</name>
</gene>
<evidence type="ECO:0000259" key="6">
    <source>
        <dbReference type="PROSITE" id="PS51898"/>
    </source>
</evidence>
<dbReference type="InterPro" id="IPR013762">
    <property type="entry name" value="Integrase-like_cat_sf"/>
</dbReference>
<dbReference type="Gene3D" id="1.10.150.130">
    <property type="match status" value="2"/>
</dbReference>
<evidence type="ECO:0000313" key="8">
    <source>
        <dbReference type="EMBL" id="GAO31862.1"/>
    </source>
</evidence>
<keyword evidence="4" id="KW-0233">DNA recombination</keyword>
<dbReference type="GO" id="GO:0015074">
    <property type="term" value="P:DNA integration"/>
    <property type="evidence" value="ECO:0007669"/>
    <property type="project" value="UniProtKB-KW"/>
</dbReference>
<comment type="similarity">
    <text evidence="1">Belongs to the 'phage' integrase family.</text>
</comment>
<evidence type="ECO:0000313" key="9">
    <source>
        <dbReference type="Proteomes" id="UP000032900"/>
    </source>
</evidence>
<dbReference type="Pfam" id="PF00589">
    <property type="entry name" value="Phage_integrase"/>
    <property type="match status" value="1"/>
</dbReference>
<evidence type="ECO:0000256" key="4">
    <source>
        <dbReference type="ARBA" id="ARBA00023172"/>
    </source>
</evidence>
<keyword evidence="3 5" id="KW-0238">DNA-binding</keyword>
<dbReference type="PANTHER" id="PTHR30349:SF64">
    <property type="entry name" value="PROPHAGE INTEGRASE INTD-RELATED"/>
    <property type="match status" value="1"/>
</dbReference>
<keyword evidence="2" id="KW-0229">DNA integration</keyword>
<protein>
    <submittedName>
        <fullName evidence="8">Integrase/recombinase</fullName>
    </submittedName>
</protein>
<keyword evidence="9" id="KW-1185">Reference proteome</keyword>
<feature type="domain" description="Core-binding (CB)" evidence="7">
    <location>
        <begin position="397"/>
        <end position="477"/>
    </location>
</feature>
<evidence type="ECO:0000256" key="3">
    <source>
        <dbReference type="ARBA" id="ARBA00023125"/>
    </source>
</evidence>
<dbReference type="PROSITE" id="PS51900">
    <property type="entry name" value="CB"/>
    <property type="match status" value="2"/>
</dbReference>
<dbReference type="GO" id="GO:0006310">
    <property type="term" value="P:DNA recombination"/>
    <property type="evidence" value="ECO:0007669"/>
    <property type="project" value="UniProtKB-KW"/>
</dbReference>
<dbReference type="OrthoDB" id="9801717at2"/>
<organism evidence="8 9">
    <name type="scientific">Geofilum rubicundum JCM 15548</name>
    <dbReference type="NCBI Taxonomy" id="1236989"/>
    <lineage>
        <taxon>Bacteria</taxon>
        <taxon>Pseudomonadati</taxon>
        <taxon>Bacteroidota</taxon>
        <taxon>Bacteroidia</taxon>
        <taxon>Marinilabiliales</taxon>
        <taxon>Marinilabiliaceae</taxon>
        <taxon>Geofilum</taxon>
    </lineage>
</organism>
<sequence length="687" mass="80661">MALLRIYPIIHREKKRIALEIDRYIQGSDYDIITRNLPERLFSKTKGLWHIPFRHDYQQWVPRQYSIISDLEFVFPECPDNAPPPVAQMESERGEPSVIIKIDTDKRRFYVDHGVNPVLFSALNHLKKGMWLSKQKNWVFVGKNELYMQIVDLIKTVGFNIEKKYVSRPQSTDSKPINTKARPQPIKLPQTFHPILKAYSESLILKRMSPRTCEIYLENFKRFLSHHLDSDINALTYRDLLHYLKAQATKWHPTTLKQTIAAIKFYYERTLGRDKMFFALKEHKKVELSILHLPFYDLKELVDGIDSPGDRLLLFLVYHANIKLSEICTLPKDAADIFEKQFRMPGNNGLAINYFQTLVNHCHEQYHLNTYLVENNGEAHTVSSLKGKIYRILAHYRMEDIYRKQYEQVLKQTDFSLKTRAMYLGAFMQFLKYFNFKHPAFISDEDIRDYMILHREKSAAHQDNMVSSFKFFFEKIHNHTLSHKHVVRPRKGFHLPDYFNQSEIAAMLGTTDNSKHKLLIAMGYSAGLRRQEIQNLRLADIDLKRNRLFIKDAKGNRDRYSLFSLHLHDLLKKYLAEHKPKIYLFEGRQPGIKYSTTSMSAILKNMAKSGGIHRNVHMHMLRHSFATHLLEDGKDIRYVQELLGHKSIKTTERYTHIVSDALLNVASPFDRMVAQTGFKANRNHSPP</sequence>
<dbReference type="InterPro" id="IPR002104">
    <property type="entry name" value="Integrase_catalytic"/>
</dbReference>
<dbReference type="PANTHER" id="PTHR30349">
    <property type="entry name" value="PHAGE INTEGRASE-RELATED"/>
    <property type="match status" value="1"/>
</dbReference>
<comment type="caution">
    <text evidence="8">The sequence shown here is derived from an EMBL/GenBank/DDBJ whole genome shotgun (WGS) entry which is preliminary data.</text>
</comment>
<evidence type="ECO:0000259" key="7">
    <source>
        <dbReference type="PROSITE" id="PS51900"/>
    </source>
</evidence>
<evidence type="ECO:0000256" key="1">
    <source>
        <dbReference type="ARBA" id="ARBA00008857"/>
    </source>
</evidence>
<dbReference type="InterPro" id="IPR010998">
    <property type="entry name" value="Integrase_recombinase_N"/>
</dbReference>
<feature type="domain" description="Core-binding (CB)" evidence="7">
    <location>
        <begin position="190"/>
        <end position="271"/>
    </location>
</feature>
<dbReference type="InterPro" id="IPR004107">
    <property type="entry name" value="Integrase_SAM-like_N"/>
</dbReference>
<reference evidence="8 9" key="1">
    <citation type="journal article" date="2015" name="Microbes Environ.">
        <title>Distribution and evolution of nitrogen fixation genes in the phylum bacteroidetes.</title>
        <authorList>
            <person name="Inoue J."/>
            <person name="Oshima K."/>
            <person name="Suda W."/>
            <person name="Sakamoto M."/>
            <person name="Iino T."/>
            <person name="Noda S."/>
            <person name="Hongoh Y."/>
            <person name="Hattori M."/>
            <person name="Ohkuma M."/>
        </authorList>
    </citation>
    <scope>NUCLEOTIDE SEQUENCE [LARGE SCALE GENOMIC DNA]</scope>
    <source>
        <strain evidence="8">JCM 15548</strain>
    </source>
</reference>
<dbReference type="InterPro" id="IPR050090">
    <property type="entry name" value="Tyrosine_recombinase_XerCD"/>
</dbReference>
<dbReference type="SUPFAM" id="SSF56349">
    <property type="entry name" value="DNA breaking-rejoining enzymes"/>
    <property type="match status" value="2"/>
</dbReference>
<evidence type="ECO:0000256" key="2">
    <source>
        <dbReference type="ARBA" id="ARBA00022908"/>
    </source>
</evidence>